<evidence type="ECO:0000313" key="3">
    <source>
        <dbReference type="Proteomes" id="UP001175000"/>
    </source>
</evidence>
<accession>A0AA40C2E8</accession>
<reference evidence="2" key="1">
    <citation type="submission" date="2023-06" db="EMBL/GenBank/DDBJ databases">
        <title>Genome-scale phylogeny and comparative genomics of the fungal order Sordariales.</title>
        <authorList>
            <consortium name="Lawrence Berkeley National Laboratory"/>
            <person name="Hensen N."/>
            <person name="Bonometti L."/>
            <person name="Westerberg I."/>
            <person name="Brannstrom I.O."/>
            <person name="Guillou S."/>
            <person name="Cros-Aarteil S."/>
            <person name="Calhoun S."/>
            <person name="Haridas S."/>
            <person name="Kuo A."/>
            <person name="Mondo S."/>
            <person name="Pangilinan J."/>
            <person name="Riley R."/>
            <person name="Labutti K."/>
            <person name="Andreopoulos B."/>
            <person name="Lipzen A."/>
            <person name="Chen C."/>
            <person name="Yanf M."/>
            <person name="Daum C."/>
            <person name="Ng V."/>
            <person name="Clum A."/>
            <person name="Steindorff A."/>
            <person name="Ohm R."/>
            <person name="Martin F."/>
            <person name="Silar P."/>
            <person name="Natvig D."/>
            <person name="Lalanne C."/>
            <person name="Gautier V."/>
            <person name="Ament-Velasquez S.L."/>
            <person name="Kruys A."/>
            <person name="Hutchinson M.I."/>
            <person name="Powell A.J."/>
            <person name="Barry K."/>
            <person name="Miller A.N."/>
            <person name="Grigoriev I.V."/>
            <person name="Debuchy R."/>
            <person name="Gladieux P."/>
            <person name="Thoren M.H."/>
            <person name="Johannesson H."/>
        </authorList>
    </citation>
    <scope>NUCLEOTIDE SEQUENCE</scope>
    <source>
        <strain evidence="2">CBS 606.72</strain>
    </source>
</reference>
<dbReference type="AlphaFoldDB" id="A0AA40C2E8"/>
<gene>
    <name evidence="2" type="ORF">B0T14DRAFT_148014</name>
</gene>
<proteinExistence type="predicted"/>
<keyword evidence="3" id="KW-1185">Reference proteome</keyword>
<sequence length="239" mass="26222">MQELMLTMVVVSNLDTVPEQTLGASVQACRVPHPLPTLRHAASCADSGLDCAMRSLILPLFSSARLRRKRRSMHVVYSVQSPPNSAPRVDRGWPKLVKRNKSPSRGHHSNFHDGEGSSSQDHFAATTLVWVPSRRLNPQRLREASHSVALGEAFTHPSIPPTVTSTRIRATARQVTATQRETFHKPGMAEHALFYPGTMQIACNAQHGVVAPGSGRWRAIFLSESAAHPHLSPKYIGPV</sequence>
<name>A0AA40C2E8_9PEZI</name>
<organism evidence="2 3">
    <name type="scientific">Immersiella caudata</name>
    <dbReference type="NCBI Taxonomy" id="314043"/>
    <lineage>
        <taxon>Eukaryota</taxon>
        <taxon>Fungi</taxon>
        <taxon>Dikarya</taxon>
        <taxon>Ascomycota</taxon>
        <taxon>Pezizomycotina</taxon>
        <taxon>Sordariomycetes</taxon>
        <taxon>Sordariomycetidae</taxon>
        <taxon>Sordariales</taxon>
        <taxon>Lasiosphaeriaceae</taxon>
        <taxon>Immersiella</taxon>
    </lineage>
</organism>
<feature type="compositionally biased region" description="Basic residues" evidence="1">
    <location>
        <begin position="96"/>
        <end position="109"/>
    </location>
</feature>
<feature type="region of interest" description="Disordered" evidence="1">
    <location>
        <begin position="96"/>
        <end position="120"/>
    </location>
</feature>
<dbReference type="EMBL" id="JAULSU010000003">
    <property type="protein sequence ID" value="KAK0622369.1"/>
    <property type="molecule type" value="Genomic_DNA"/>
</dbReference>
<evidence type="ECO:0000256" key="1">
    <source>
        <dbReference type="SAM" id="MobiDB-lite"/>
    </source>
</evidence>
<dbReference type="Proteomes" id="UP001175000">
    <property type="component" value="Unassembled WGS sequence"/>
</dbReference>
<evidence type="ECO:0000313" key="2">
    <source>
        <dbReference type="EMBL" id="KAK0622369.1"/>
    </source>
</evidence>
<comment type="caution">
    <text evidence="2">The sequence shown here is derived from an EMBL/GenBank/DDBJ whole genome shotgun (WGS) entry which is preliminary data.</text>
</comment>
<protein>
    <submittedName>
        <fullName evidence="2">Uncharacterized protein</fullName>
    </submittedName>
</protein>